<dbReference type="EMBL" id="PP895363">
    <property type="protein sequence ID" value="XCI78178.1"/>
    <property type="molecule type" value="Genomic_DNA"/>
</dbReference>
<evidence type="ECO:0000313" key="1">
    <source>
        <dbReference type="EMBL" id="XCI78178.1"/>
    </source>
</evidence>
<reference evidence="1" key="1">
    <citation type="submission" date="2024-06" db="EMBL/GenBank/DDBJ databases">
        <title>High activity and specificity of bacteriophage cocktails against carbapenem-resistant Klebsiella pneumoniae belonging to high-risk clones CG258 and ST307.</title>
        <authorList>
            <person name="Jimenez Quiceno J."/>
            <person name="Salazar Ospina L."/>
            <person name="Tellez Carrasquilla S."/>
        </authorList>
    </citation>
    <scope>NUCLEOTIDE SEQUENCE</scope>
</reference>
<protein>
    <submittedName>
        <fullName evidence="1">Uncharacterized protein</fullName>
    </submittedName>
</protein>
<proteinExistence type="predicted"/>
<accession>A0AAU8HZM5</accession>
<sequence length="173" mass="19822">MLEACLRGGERTNVSHMHHDLVDLTKTIQGRVRDTLHQGTRFVMDKVDFLYHNCDVFLTRDNVAYTIPFYPLDKDLSQQEIEDINLHFLGYVPFENTVLQTFTTVMVNEILRAIVRELDNGAQKVAVHFAPADTIQYAGTTAYPLYGFISNNTLQMETSFFIEIIKESEGVNK</sequence>
<name>A0AAU8HZM5_9CAUD</name>
<organism evidence="1">
    <name type="scientific">Klebsiella phage FKP3</name>
    <dbReference type="NCBI Taxonomy" id="3231233"/>
    <lineage>
        <taxon>Viruses</taxon>
        <taxon>Duplodnaviria</taxon>
        <taxon>Heunggongvirae</taxon>
        <taxon>Uroviricota</taxon>
        <taxon>Caudoviricetes</taxon>
        <taxon>Stephanstirmvirinae</taxon>
        <taxon>Justusliebigvirus</taxon>
    </lineage>
</organism>